<accession>A0A2H0VHF1</accession>
<proteinExistence type="inferred from homology"/>
<reference evidence="8" key="1">
    <citation type="submission" date="2017-09" db="EMBL/GenBank/DDBJ databases">
        <title>Depth-based differentiation of microbial function through sediment-hosted aquifers and enrichment of novel symbionts in the deep terrestrial subsurface.</title>
        <authorList>
            <person name="Probst A.J."/>
            <person name="Ladd B."/>
            <person name="Jarett J.K."/>
            <person name="Geller-Mcgrath D.E."/>
            <person name="Sieber C.M.K."/>
            <person name="Emerson J.B."/>
            <person name="Anantharaman K."/>
            <person name="Thomas B.C."/>
            <person name="Malmstrom R."/>
            <person name="Stieglmeier M."/>
            <person name="Klingl A."/>
            <person name="Woyke T."/>
            <person name="Ryan C.M."/>
            <person name="Banfield J.F."/>
        </authorList>
    </citation>
    <scope>NUCLEOTIDE SEQUENCE [LARGE SCALE GENOMIC DNA]</scope>
</reference>
<comment type="similarity">
    <text evidence="1 5">Belongs to the universal ribosomal protein uS2 family.</text>
</comment>
<dbReference type="GO" id="GO:0015935">
    <property type="term" value="C:small ribosomal subunit"/>
    <property type="evidence" value="ECO:0007669"/>
    <property type="project" value="InterPro"/>
</dbReference>
<evidence type="ECO:0000256" key="5">
    <source>
        <dbReference type="HAMAP-Rule" id="MF_00291"/>
    </source>
</evidence>
<feature type="region of interest" description="Disordered" evidence="6">
    <location>
        <begin position="1"/>
        <end position="32"/>
    </location>
</feature>
<organism evidence="7 8">
    <name type="scientific">Candidatus Colwellbacteria bacterium CG10_big_fil_rev_8_21_14_0_10_41_28</name>
    <dbReference type="NCBI Taxonomy" id="1974539"/>
    <lineage>
        <taxon>Bacteria</taxon>
        <taxon>Candidatus Colwelliibacteriota</taxon>
    </lineage>
</organism>
<dbReference type="FunFam" id="1.10.287.610:FF:000001">
    <property type="entry name" value="30S ribosomal protein S2"/>
    <property type="match status" value="1"/>
</dbReference>
<protein>
    <recommendedName>
        <fullName evidence="4 5">Small ribosomal subunit protein uS2</fullName>
    </recommendedName>
</protein>
<dbReference type="Gene3D" id="1.10.287.610">
    <property type="entry name" value="Helix hairpin bin"/>
    <property type="match status" value="1"/>
</dbReference>
<dbReference type="Gene3D" id="3.40.50.10490">
    <property type="entry name" value="Glucose-6-phosphate isomerase like protein, domain 1"/>
    <property type="match status" value="1"/>
</dbReference>
<comment type="caution">
    <text evidence="7">The sequence shown here is derived from an EMBL/GenBank/DDBJ whole genome shotgun (WGS) entry which is preliminary data.</text>
</comment>
<keyword evidence="3 5" id="KW-0687">Ribonucleoprotein</keyword>
<sequence length="272" mass="30697">MDDKNVAEATAKTEEKSVQKAQKDEASSLNAKDTKAIEEMMEFGMFYGRSKSRTNPKMKPFIMANRSGFEVIDLEKTIFGIDRVVKAIKDIYEKGGEIVLVGTSPASKRKIREVGEATNTPYVNERWLGGTLTNFETISKRIKHLRKLKEQKASGGWEKYTKKEELSFKKELLKLEKLLGGIEHLNKIPQMVLIADIYQNEIPSREARQMGVDVAAIINTDSDPDKTDYIIPANDRSIQSVEYILDIIKEAIVEAKTKAPKQEAVEDIKKNG</sequence>
<dbReference type="GO" id="GO:0003735">
    <property type="term" value="F:structural constituent of ribosome"/>
    <property type="evidence" value="ECO:0007669"/>
    <property type="project" value="InterPro"/>
</dbReference>
<dbReference type="AlphaFoldDB" id="A0A2H0VHF1"/>
<dbReference type="CDD" id="cd01425">
    <property type="entry name" value="RPS2"/>
    <property type="match status" value="1"/>
</dbReference>
<evidence type="ECO:0000313" key="7">
    <source>
        <dbReference type="EMBL" id="PIR98516.1"/>
    </source>
</evidence>
<evidence type="ECO:0000256" key="2">
    <source>
        <dbReference type="ARBA" id="ARBA00022980"/>
    </source>
</evidence>
<dbReference type="Proteomes" id="UP000230776">
    <property type="component" value="Unassembled WGS sequence"/>
</dbReference>
<dbReference type="PANTHER" id="PTHR12534:SF0">
    <property type="entry name" value="SMALL RIBOSOMAL SUBUNIT PROTEIN US2M"/>
    <property type="match status" value="1"/>
</dbReference>
<gene>
    <name evidence="5 7" type="primary">rpsB</name>
    <name evidence="7" type="ORF">COT88_01070</name>
</gene>
<dbReference type="NCBIfam" id="TIGR01011">
    <property type="entry name" value="rpsB_bact"/>
    <property type="match status" value="1"/>
</dbReference>
<evidence type="ECO:0000256" key="4">
    <source>
        <dbReference type="ARBA" id="ARBA00035256"/>
    </source>
</evidence>
<dbReference type="EMBL" id="PFAG01000013">
    <property type="protein sequence ID" value="PIR98516.1"/>
    <property type="molecule type" value="Genomic_DNA"/>
</dbReference>
<dbReference type="Pfam" id="PF00318">
    <property type="entry name" value="Ribosomal_S2"/>
    <property type="match status" value="1"/>
</dbReference>
<name>A0A2H0VHF1_9BACT</name>
<dbReference type="InterPro" id="IPR005706">
    <property type="entry name" value="Ribosomal_uS2_bac/mit/plastid"/>
</dbReference>
<dbReference type="SUPFAM" id="SSF52313">
    <property type="entry name" value="Ribosomal protein S2"/>
    <property type="match status" value="1"/>
</dbReference>
<evidence type="ECO:0000256" key="6">
    <source>
        <dbReference type="SAM" id="MobiDB-lite"/>
    </source>
</evidence>
<dbReference type="InterPro" id="IPR023591">
    <property type="entry name" value="Ribosomal_uS2_flav_dom_sf"/>
</dbReference>
<keyword evidence="2 5" id="KW-0689">Ribosomal protein</keyword>
<dbReference type="HAMAP" id="MF_00291_B">
    <property type="entry name" value="Ribosomal_uS2_B"/>
    <property type="match status" value="1"/>
</dbReference>
<evidence type="ECO:0000313" key="8">
    <source>
        <dbReference type="Proteomes" id="UP000230776"/>
    </source>
</evidence>
<evidence type="ECO:0000256" key="1">
    <source>
        <dbReference type="ARBA" id="ARBA00006242"/>
    </source>
</evidence>
<dbReference type="InterPro" id="IPR001865">
    <property type="entry name" value="Ribosomal_uS2"/>
</dbReference>
<dbReference type="GO" id="GO:0006412">
    <property type="term" value="P:translation"/>
    <property type="evidence" value="ECO:0007669"/>
    <property type="project" value="UniProtKB-UniRule"/>
</dbReference>
<dbReference type="PRINTS" id="PR00395">
    <property type="entry name" value="RIBOSOMALS2"/>
</dbReference>
<dbReference type="PANTHER" id="PTHR12534">
    <property type="entry name" value="30S RIBOSOMAL PROTEIN S2 PROKARYOTIC AND ORGANELLAR"/>
    <property type="match status" value="1"/>
</dbReference>
<evidence type="ECO:0000256" key="3">
    <source>
        <dbReference type="ARBA" id="ARBA00023274"/>
    </source>
</evidence>